<sequence>MFKLDRICAYCKYYTFVHRSEPGGAAYCKFYKKWFPEQQNPNNERPGVRTCDNWEQKIYGEERINENSKR</sequence>
<dbReference type="EMBL" id="MT142874">
    <property type="protein sequence ID" value="QJA89872.1"/>
    <property type="molecule type" value="Genomic_DNA"/>
</dbReference>
<evidence type="ECO:0000313" key="1">
    <source>
        <dbReference type="EMBL" id="QJA89872.1"/>
    </source>
</evidence>
<organism evidence="1">
    <name type="scientific">viral metagenome</name>
    <dbReference type="NCBI Taxonomy" id="1070528"/>
    <lineage>
        <taxon>unclassified sequences</taxon>
        <taxon>metagenomes</taxon>
        <taxon>organismal metagenomes</taxon>
    </lineage>
</organism>
<reference evidence="1" key="1">
    <citation type="submission" date="2020-03" db="EMBL/GenBank/DDBJ databases">
        <title>The deep terrestrial virosphere.</title>
        <authorList>
            <person name="Holmfeldt K."/>
            <person name="Nilsson E."/>
            <person name="Simone D."/>
            <person name="Lopez-Fernandez M."/>
            <person name="Wu X."/>
            <person name="de Brujin I."/>
            <person name="Lundin D."/>
            <person name="Andersson A."/>
            <person name="Bertilsson S."/>
            <person name="Dopson M."/>
        </authorList>
    </citation>
    <scope>NUCLEOTIDE SEQUENCE</scope>
    <source>
        <strain evidence="1">MM415B02488</strain>
    </source>
</reference>
<protein>
    <submittedName>
        <fullName evidence="1">Uncharacterized protein</fullName>
    </submittedName>
</protein>
<dbReference type="AlphaFoldDB" id="A0A6M3L7R1"/>
<accession>A0A6M3L7R1</accession>
<name>A0A6M3L7R1_9ZZZZ</name>
<gene>
    <name evidence="1" type="ORF">MM415B02488_0010</name>
</gene>
<proteinExistence type="predicted"/>